<feature type="transmembrane region" description="Helical" evidence="1">
    <location>
        <begin position="277"/>
        <end position="299"/>
    </location>
</feature>
<feature type="transmembrane region" description="Helical" evidence="1">
    <location>
        <begin position="193"/>
        <end position="212"/>
    </location>
</feature>
<protein>
    <submittedName>
        <fullName evidence="3">Acyltransferase</fullName>
    </submittedName>
</protein>
<dbReference type="AlphaFoldDB" id="A0A4R9KHI1"/>
<organism evidence="3 4">
    <name type="scientific">Leptospira sarikeiensis</name>
    <dbReference type="NCBI Taxonomy" id="2484943"/>
    <lineage>
        <taxon>Bacteria</taxon>
        <taxon>Pseudomonadati</taxon>
        <taxon>Spirochaetota</taxon>
        <taxon>Spirochaetia</taxon>
        <taxon>Leptospirales</taxon>
        <taxon>Leptospiraceae</taxon>
        <taxon>Leptospira</taxon>
    </lineage>
</organism>
<gene>
    <name evidence="3" type="ORF">EHQ64_00575</name>
</gene>
<dbReference type="GO" id="GO:0016020">
    <property type="term" value="C:membrane"/>
    <property type="evidence" value="ECO:0007669"/>
    <property type="project" value="TreeGrafter"/>
</dbReference>
<feature type="domain" description="Acyltransferase 3" evidence="2">
    <location>
        <begin position="13"/>
        <end position="366"/>
    </location>
</feature>
<evidence type="ECO:0000259" key="2">
    <source>
        <dbReference type="Pfam" id="PF01757"/>
    </source>
</evidence>
<dbReference type="GO" id="GO:0009103">
    <property type="term" value="P:lipopolysaccharide biosynthetic process"/>
    <property type="evidence" value="ECO:0007669"/>
    <property type="project" value="TreeGrafter"/>
</dbReference>
<feature type="transmembrane region" description="Helical" evidence="1">
    <location>
        <begin position="95"/>
        <end position="112"/>
    </location>
</feature>
<comment type="caution">
    <text evidence="3">The sequence shown here is derived from an EMBL/GenBank/DDBJ whole genome shotgun (WGS) entry which is preliminary data.</text>
</comment>
<feature type="transmembrane region" description="Helical" evidence="1">
    <location>
        <begin position="170"/>
        <end position="186"/>
    </location>
</feature>
<name>A0A4R9KHI1_9LEPT</name>
<evidence type="ECO:0000313" key="4">
    <source>
        <dbReference type="Proteomes" id="UP000297762"/>
    </source>
</evidence>
<feature type="transmembrane region" description="Helical" evidence="1">
    <location>
        <begin position="352"/>
        <end position="373"/>
    </location>
</feature>
<evidence type="ECO:0000313" key="3">
    <source>
        <dbReference type="EMBL" id="TGL65799.1"/>
    </source>
</evidence>
<keyword evidence="1" id="KW-0472">Membrane</keyword>
<dbReference type="Proteomes" id="UP000297762">
    <property type="component" value="Unassembled WGS sequence"/>
</dbReference>
<feature type="transmembrane region" description="Helical" evidence="1">
    <location>
        <begin position="320"/>
        <end position="340"/>
    </location>
</feature>
<feature type="transmembrane region" description="Helical" evidence="1">
    <location>
        <begin position="12"/>
        <end position="32"/>
    </location>
</feature>
<feature type="transmembrane region" description="Helical" evidence="1">
    <location>
        <begin position="52"/>
        <end position="74"/>
    </location>
</feature>
<dbReference type="InterPro" id="IPR002656">
    <property type="entry name" value="Acyl_transf_3_dom"/>
</dbReference>
<dbReference type="RefSeq" id="WP_135647534.1">
    <property type="nucleotide sequence ID" value="NZ_RQGF01000004.1"/>
</dbReference>
<dbReference type="EMBL" id="RQGF01000004">
    <property type="protein sequence ID" value="TGL65799.1"/>
    <property type="molecule type" value="Genomic_DNA"/>
</dbReference>
<dbReference type="InterPro" id="IPR050879">
    <property type="entry name" value="Acyltransferase_3"/>
</dbReference>
<evidence type="ECO:0000256" key="1">
    <source>
        <dbReference type="SAM" id="Phobius"/>
    </source>
</evidence>
<keyword evidence="1" id="KW-1133">Transmembrane helix</keyword>
<proteinExistence type="predicted"/>
<accession>A0A4R9KHI1</accession>
<keyword evidence="1" id="KW-0812">Transmembrane</keyword>
<dbReference type="OrthoDB" id="9767863at2"/>
<keyword evidence="3" id="KW-0012">Acyltransferase</keyword>
<sequence>MKYLLSKNESELQSLNGLRSISIFLVIIYHFWHNAEMNHLLSYENPLTKIIFHNFRTGVDLFFILSGFLIYSGLLAEKDKTDTIDLKKFYLKRTLRIMPAYYICLLVSYIHSKTLLKVYTANPDIAPNGADGIKRLGLMLSYSWTDFAYISNYFKYRLYLYGWSLSIEEQFYLVIPGLCLLFFFKVSDRMRRYSLLLLFMVPFIIRIVYMLRSLDEGIILYHTETRFDTLICGMLIAEFVRWKPEFFQSEDRKPAYFLGAISILFLGLAYSTERIGLGLIFNFTAFHIGYSALFILTLWKGGILNRFFSLPIFRPTARTSYTMYLWHTPCTALALGIIFGNKVPGILSWDKFWLYGSFAVLVSFLVCIPIFYITEKPFLTLRDYLTRRLGKKELVKVS</sequence>
<keyword evidence="3" id="KW-0808">Transferase</keyword>
<dbReference type="PANTHER" id="PTHR23028">
    <property type="entry name" value="ACETYLTRANSFERASE"/>
    <property type="match status" value="1"/>
</dbReference>
<dbReference type="GO" id="GO:0016747">
    <property type="term" value="F:acyltransferase activity, transferring groups other than amino-acyl groups"/>
    <property type="evidence" value="ECO:0007669"/>
    <property type="project" value="InterPro"/>
</dbReference>
<feature type="transmembrane region" description="Helical" evidence="1">
    <location>
        <begin position="254"/>
        <end position="271"/>
    </location>
</feature>
<dbReference type="PANTHER" id="PTHR23028:SF53">
    <property type="entry name" value="ACYL_TRANSF_3 DOMAIN-CONTAINING PROTEIN"/>
    <property type="match status" value="1"/>
</dbReference>
<reference evidence="3" key="1">
    <citation type="journal article" date="2019" name="PLoS Negl. Trop. Dis.">
        <title>Revisiting the worldwide diversity of Leptospira species in the environment.</title>
        <authorList>
            <person name="Vincent A.T."/>
            <person name="Schiettekatte O."/>
            <person name="Bourhy P."/>
            <person name="Veyrier F.J."/>
            <person name="Picardeau M."/>
        </authorList>
    </citation>
    <scope>NUCLEOTIDE SEQUENCE [LARGE SCALE GENOMIC DNA]</scope>
    <source>
        <strain evidence="3">201702455</strain>
    </source>
</reference>
<dbReference type="Pfam" id="PF01757">
    <property type="entry name" value="Acyl_transf_3"/>
    <property type="match status" value="1"/>
</dbReference>
<keyword evidence="4" id="KW-1185">Reference proteome</keyword>